<dbReference type="InterPro" id="IPR001851">
    <property type="entry name" value="ABC_transp_permease"/>
</dbReference>
<feature type="transmembrane region" description="Helical" evidence="8">
    <location>
        <begin position="64"/>
        <end position="89"/>
    </location>
</feature>
<protein>
    <submittedName>
        <fullName evidence="9">ABC transporter permease</fullName>
    </submittedName>
</protein>
<name>A0A4P7D5T6_9BURK</name>
<reference evidence="9 10" key="1">
    <citation type="submission" date="2019-03" db="EMBL/GenBank/DDBJ databases">
        <title>Paraburkholderia sp. 7MH5, isolated from subtropical forest soil.</title>
        <authorList>
            <person name="Gao Z.-H."/>
            <person name="Qiu L.-H."/>
        </authorList>
    </citation>
    <scope>NUCLEOTIDE SEQUENCE [LARGE SCALE GENOMIC DNA]</scope>
    <source>
        <strain evidence="9 10">7MH5</strain>
    </source>
</reference>
<keyword evidence="3" id="KW-1003">Cell membrane</keyword>
<dbReference type="OrthoDB" id="9799990at2"/>
<evidence type="ECO:0000256" key="3">
    <source>
        <dbReference type="ARBA" id="ARBA00022475"/>
    </source>
</evidence>
<feature type="transmembrane region" description="Helical" evidence="8">
    <location>
        <begin position="308"/>
        <end position="327"/>
    </location>
</feature>
<dbReference type="RefSeq" id="WP_134757171.1">
    <property type="nucleotide sequence ID" value="NZ_CP038150.1"/>
</dbReference>
<keyword evidence="6 8" id="KW-1133">Transmembrane helix</keyword>
<keyword evidence="4" id="KW-0997">Cell inner membrane</keyword>
<evidence type="ECO:0000256" key="6">
    <source>
        <dbReference type="ARBA" id="ARBA00022989"/>
    </source>
</evidence>
<accession>A0A4P7D5T6</accession>
<sequence>MSIQNPSRFLLNHVGRLDVRRHASAETAALVYRILLIVAIALALTVATDGFATSANLLNVLRQASLMFLLASGLTLVILSGGFDLSIAANLTLSACLAAGAMKSGGSPMLAVATAMGCGASIGLLNGLAVTLLRLPPFLASYGMLWIVQGLAFHYMGGNEIFGFPAGFRALGTGFWLGVPLPVYMMLAVLIGGTLLTARLNFGREIYAIGANAEAARLSGIPVQARRIAVYTLCGLMAGIAAIVYLARVNAADSAMGEPVLLPAIAAILIGGASLFGGTGTLLGTLFGCVTLALVIDAMNLLNLDANWQPMVVGAILLLAVLADALARRQRGRTR</sequence>
<dbReference type="PANTHER" id="PTHR32196">
    <property type="entry name" value="ABC TRANSPORTER PERMEASE PROTEIN YPHD-RELATED-RELATED"/>
    <property type="match status" value="1"/>
</dbReference>
<keyword evidence="5 8" id="KW-0812">Transmembrane</keyword>
<dbReference type="EMBL" id="CP038150">
    <property type="protein sequence ID" value="QBR01984.1"/>
    <property type="molecule type" value="Genomic_DNA"/>
</dbReference>
<feature type="transmembrane region" description="Helical" evidence="8">
    <location>
        <begin position="175"/>
        <end position="196"/>
    </location>
</feature>
<evidence type="ECO:0000313" key="10">
    <source>
        <dbReference type="Proteomes" id="UP000295727"/>
    </source>
</evidence>
<dbReference type="GO" id="GO:0005886">
    <property type="term" value="C:plasma membrane"/>
    <property type="evidence" value="ECO:0007669"/>
    <property type="project" value="UniProtKB-SubCell"/>
</dbReference>
<proteinExistence type="predicted"/>
<feature type="transmembrane region" description="Helical" evidence="8">
    <location>
        <begin position="228"/>
        <end position="247"/>
    </location>
</feature>
<dbReference type="Pfam" id="PF02653">
    <property type="entry name" value="BPD_transp_2"/>
    <property type="match status" value="1"/>
</dbReference>
<dbReference type="AlphaFoldDB" id="A0A4P7D5T6"/>
<dbReference type="GO" id="GO:0022857">
    <property type="term" value="F:transmembrane transporter activity"/>
    <property type="evidence" value="ECO:0007669"/>
    <property type="project" value="InterPro"/>
</dbReference>
<dbReference type="PANTHER" id="PTHR32196:SF21">
    <property type="entry name" value="ABC TRANSPORTER PERMEASE PROTEIN YPHD-RELATED"/>
    <property type="match status" value="1"/>
</dbReference>
<gene>
    <name evidence="9" type="ORF">E1956_33195</name>
</gene>
<feature type="transmembrane region" description="Helical" evidence="8">
    <location>
        <begin position="30"/>
        <end position="52"/>
    </location>
</feature>
<evidence type="ECO:0000256" key="4">
    <source>
        <dbReference type="ARBA" id="ARBA00022519"/>
    </source>
</evidence>
<dbReference type="KEGG" id="ppai:E1956_33195"/>
<evidence type="ECO:0000256" key="2">
    <source>
        <dbReference type="ARBA" id="ARBA00022448"/>
    </source>
</evidence>
<comment type="subcellular location">
    <subcellularLocation>
        <location evidence="1">Cell membrane</location>
        <topology evidence="1">Multi-pass membrane protein</topology>
    </subcellularLocation>
</comment>
<evidence type="ECO:0000313" key="9">
    <source>
        <dbReference type="EMBL" id="QBR01984.1"/>
    </source>
</evidence>
<keyword evidence="2" id="KW-0813">Transport</keyword>
<organism evidence="9 10">
    <name type="scientific">Paraburkholderia pallida</name>
    <dbReference type="NCBI Taxonomy" id="2547399"/>
    <lineage>
        <taxon>Bacteria</taxon>
        <taxon>Pseudomonadati</taxon>
        <taxon>Pseudomonadota</taxon>
        <taxon>Betaproteobacteria</taxon>
        <taxon>Burkholderiales</taxon>
        <taxon>Burkholderiaceae</taxon>
        <taxon>Paraburkholderia</taxon>
    </lineage>
</organism>
<evidence type="ECO:0000256" key="7">
    <source>
        <dbReference type="ARBA" id="ARBA00023136"/>
    </source>
</evidence>
<dbReference type="CDD" id="cd06579">
    <property type="entry name" value="TM_PBP1_transp_AraH_like"/>
    <property type="match status" value="1"/>
</dbReference>
<evidence type="ECO:0000256" key="5">
    <source>
        <dbReference type="ARBA" id="ARBA00022692"/>
    </source>
</evidence>
<keyword evidence="10" id="KW-1185">Reference proteome</keyword>
<evidence type="ECO:0000256" key="1">
    <source>
        <dbReference type="ARBA" id="ARBA00004651"/>
    </source>
</evidence>
<evidence type="ECO:0000256" key="8">
    <source>
        <dbReference type="SAM" id="Phobius"/>
    </source>
</evidence>
<keyword evidence="7 8" id="KW-0472">Membrane</keyword>
<feature type="transmembrane region" description="Helical" evidence="8">
    <location>
        <begin position="259"/>
        <end position="276"/>
    </location>
</feature>
<dbReference type="Proteomes" id="UP000295727">
    <property type="component" value="Chromosome 3"/>
</dbReference>
<feature type="transmembrane region" description="Helical" evidence="8">
    <location>
        <begin position="109"/>
        <end position="130"/>
    </location>
</feature>